<organism evidence="3 4">
    <name type="scientific">Mesorhabditis spiculigera</name>
    <dbReference type="NCBI Taxonomy" id="96644"/>
    <lineage>
        <taxon>Eukaryota</taxon>
        <taxon>Metazoa</taxon>
        <taxon>Ecdysozoa</taxon>
        <taxon>Nematoda</taxon>
        <taxon>Chromadorea</taxon>
        <taxon>Rhabditida</taxon>
        <taxon>Rhabditina</taxon>
        <taxon>Rhabditomorpha</taxon>
        <taxon>Rhabditoidea</taxon>
        <taxon>Rhabditidae</taxon>
        <taxon>Mesorhabditinae</taxon>
        <taxon>Mesorhabditis</taxon>
    </lineage>
</organism>
<dbReference type="InterPro" id="IPR000408">
    <property type="entry name" value="Reg_chr_condens"/>
</dbReference>
<evidence type="ECO:0000256" key="2">
    <source>
        <dbReference type="SAM" id="MobiDB-lite"/>
    </source>
</evidence>
<evidence type="ECO:0000256" key="1">
    <source>
        <dbReference type="PROSITE-ProRule" id="PRU00235"/>
    </source>
</evidence>
<feature type="repeat" description="RCC1" evidence="1">
    <location>
        <begin position="198"/>
        <end position="249"/>
    </location>
</feature>
<reference evidence="3" key="1">
    <citation type="submission" date="2023-06" db="EMBL/GenBank/DDBJ databases">
        <authorList>
            <person name="Delattre M."/>
        </authorList>
    </citation>
    <scope>NUCLEOTIDE SEQUENCE</scope>
    <source>
        <strain evidence="3">AF72</strain>
    </source>
</reference>
<evidence type="ECO:0000313" key="4">
    <source>
        <dbReference type="Proteomes" id="UP001177023"/>
    </source>
</evidence>
<dbReference type="PANTHER" id="PTHR45982:SF4">
    <property type="entry name" value="PHR DOMAIN-CONTAINING PROTEIN"/>
    <property type="match status" value="1"/>
</dbReference>
<feature type="region of interest" description="Disordered" evidence="2">
    <location>
        <begin position="922"/>
        <end position="984"/>
    </location>
</feature>
<gene>
    <name evidence="3" type="ORF">MSPICULIGERA_LOCUS25293</name>
</gene>
<dbReference type="AlphaFoldDB" id="A0AA36DGN9"/>
<dbReference type="Gene3D" id="2.130.10.30">
    <property type="entry name" value="Regulator of chromosome condensation 1/beta-lactamase-inhibitor protein II"/>
    <property type="match status" value="1"/>
</dbReference>
<proteinExistence type="predicted"/>
<comment type="caution">
    <text evidence="3">The sequence shown here is derived from an EMBL/GenBank/DDBJ whole genome shotgun (WGS) entry which is preliminary data.</text>
</comment>
<accession>A0AA36DGN9</accession>
<dbReference type="Proteomes" id="UP001177023">
    <property type="component" value="Unassembled WGS sequence"/>
</dbReference>
<evidence type="ECO:0000313" key="3">
    <source>
        <dbReference type="EMBL" id="CAJ0587319.1"/>
    </source>
</evidence>
<dbReference type="InterPro" id="IPR051553">
    <property type="entry name" value="Ran_GTPase-activating"/>
</dbReference>
<feature type="non-terminal residue" evidence="3">
    <location>
        <position position="1135"/>
    </location>
</feature>
<keyword evidence="4" id="KW-1185">Reference proteome</keyword>
<dbReference type="PROSITE" id="PS50012">
    <property type="entry name" value="RCC1_3"/>
    <property type="match status" value="1"/>
</dbReference>
<feature type="compositionally biased region" description="Polar residues" evidence="2">
    <location>
        <begin position="925"/>
        <end position="942"/>
    </location>
</feature>
<name>A0AA36DGN9_9BILA</name>
<feature type="region of interest" description="Disordered" evidence="2">
    <location>
        <begin position="885"/>
        <end position="908"/>
    </location>
</feature>
<dbReference type="InterPro" id="IPR009091">
    <property type="entry name" value="RCC1/BLIP-II"/>
</dbReference>
<sequence>MASDETHSQAYREAVQKVIARALNGDALPQIETLLVRSINQFYKRIPRNIESFKGLLHCVVELYRVNPGRAEQLLVPLAQIYAAGSPFERAKVLEAVRTSELNLYLIWRWLAEADAECQAAKTSPPARALFMTILYGGDFIKQRSMAPVVLGMGANAHYNLGIASTGEVVKPRLVNTDNDIIKASLSTSHSLLLAADGFTYAMGRCESNRAGLPHHEFAASPQLVPLPKGTNVVDIAAGEGYSLFLTRKSLFGCGSNKKGHLGIGKEVNSVPLQRLNLPPLRELTLDEVVAEDNFTLVTTSMVGQYYLSGTSFGNKGITKTFSLYEDYDPEWDDISTPCDAKLIPCPRISAKPHCGIVTGQLLNLKFGKEEYTVRFILFNKRIHYRFALSHFIGEVHSIYRGRVAIWPKSDTLFEAAKSSHKRNERDMSYLAVVFLLEAIPNTAYAHSLGISPDGLNALFVIGAREELEKTKPRSWASQSLIANPIKDVPFDAKICLGGRSWPIMSSVLALRVPNAHQFMKGKNLHVEEVLAGFPVVSKRADWRIEFCEMIVQYVKEGFVIWNADIWEQESDAYDFIKRALAVVGLKAIGYEPSSGRWRRALVSSGGTSGSTQSNCTLVCVDPDEKTGEISANRQLLEIYSHYFVLAGRHEGKDRFVVRESRDIVSKILEAMASPDSLVCRTKEELCRMLLFCDSYLMENLIDDIVQAYFVDATPSCIQDISNLYNWSVIAQDAIVREFVARPDLVFLYSKSASLGDELAKRICTAIEQKHSRKNQVTVNNPLMVGQAIWNSTSDRDWGNVDEERLIFQSLSLDHFADYMLGSGPRDKEMNYLKTYLTSARGFSANEGTSSVITPLDREEFDWMEAVVDSLKGYGPEEVENISLNQRRRRRRTDTERKTINSISEEPQDELVVATEKLRLASTPEAPQNSAASPPVTISTPRLPTESPAASPSSSRLDELFPTLGSTPSPAPKHGKKMNMGSASSFRRFPEPVVRNPVDSVAPWAHVSTPAAPVDFPQLGSTPPGSSKSSSRRTPGQRTPASTSQRIRKESWTEFPSPATASSPGSSLTAIMQEEKQLQEARHRRTHRPLAFVDMEEQAIAELHELYRQEYGDEVLIDVCRVDPDTADPVWNRPK</sequence>
<protein>
    <submittedName>
        <fullName evidence="3">Uncharacterized protein</fullName>
    </submittedName>
</protein>
<dbReference type="EMBL" id="CATQJA010002710">
    <property type="protein sequence ID" value="CAJ0587319.1"/>
    <property type="molecule type" value="Genomic_DNA"/>
</dbReference>
<dbReference type="PANTHER" id="PTHR45982">
    <property type="entry name" value="REGULATOR OF CHROMOSOME CONDENSATION"/>
    <property type="match status" value="1"/>
</dbReference>
<feature type="region of interest" description="Disordered" evidence="2">
    <location>
        <begin position="1011"/>
        <end position="1067"/>
    </location>
</feature>
<feature type="compositionally biased region" description="Low complexity" evidence="2">
    <location>
        <begin position="1020"/>
        <end position="1036"/>
    </location>
</feature>
<dbReference type="SUPFAM" id="SSF50985">
    <property type="entry name" value="RCC1/BLIP-II"/>
    <property type="match status" value="1"/>
</dbReference>
<feature type="compositionally biased region" description="Low complexity" evidence="2">
    <location>
        <begin position="1056"/>
        <end position="1067"/>
    </location>
</feature>